<keyword evidence="7" id="KW-0472">Membrane</keyword>
<evidence type="ECO:0000256" key="7">
    <source>
        <dbReference type="SAM" id="Phobius"/>
    </source>
</evidence>
<evidence type="ECO:0000313" key="10">
    <source>
        <dbReference type="Proteomes" id="UP000811899"/>
    </source>
</evidence>
<keyword evidence="10" id="KW-1185">Reference proteome</keyword>
<keyword evidence="6" id="KW-0411">Iron-sulfur</keyword>
<evidence type="ECO:0000256" key="6">
    <source>
        <dbReference type="ARBA" id="ARBA00023014"/>
    </source>
</evidence>
<proteinExistence type="predicted"/>
<keyword evidence="1" id="KW-0813">Transport</keyword>
<dbReference type="InterPro" id="IPR017896">
    <property type="entry name" value="4Fe4S_Fe-S-bd"/>
</dbReference>
<evidence type="ECO:0000259" key="8">
    <source>
        <dbReference type="PROSITE" id="PS51379"/>
    </source>
</evidence>
<evidence type="ECO:0000256" key="3">
    <source>
        <dbReference type="ARBA" id="ARBA00022723"/>
    </source>
</evidence>
<keyword evidence="5" id="KW-0408">Iron</keyword>
<keyword evidence="4" id="KW-0249">Electron transport</keyword>
<feature type="transmembrane region" description="Helical" evidence="7">
    <location>
        <begin position="112"/>
        <end position="132"/>
    </location>
</feature>
<feature type="domain" description="4Fe-4S ferredoxin-type" evidence="8">
    <location>
        <begin position="232"/>
        <end position="256"/>
    </location>
</feature>
<keyword evidence="7" id="KW-0812">Transmembrane</keyword>
<sequence>MKKPTSARISQLLFLALFLVLFVRTEYRGSDEIGAAVNGFFRANPLVLVSYLLAAKSWSWLLLPAAVTLAATALLGRFFCGWICPLGTVLDLVTGRIAKSGAIRALGGNTKYWLLLPLLFASLFGINLAGLLDPIAILLRALTFALYPLLGDISRQGWVGLYRVLGDSRDTIAPAYAVLRDYLLPFRDTLYPLAFLSLLIFGAILFLEKYETRCWCRRLCPLGTLLGLAGRLSPFVRVPAKLCKDCGACAELCPTSFDQEILQKDECIMCMECQLHCPHNRVRFRLTSLAASGGDYLPERRVLLGSLFSGLFVSRLFRFRQPEAQARLLRPPGVRNEQEFLQKCVRCGECLKVCLKSALYPAIMQAGVEGIYTPVVIPRLGYCEYNCTLCGQVCPTGAIPNLPKEQKKREVIGKAVFDKNHCLPFARHTSCIVCEEHCPIPQKAIRSRLETQKTPDGRTVQVQVPYVVEEICNGCGICEFVCPLEGKSGIELFSVKDKKPIADAAVPPSAEPSAAADPYR</sequence>
<dbReference type="PROSITE" id="PS00198">
    <property type="entry name" value="4FE4S_FER_1"/>
    <property type="match status" value="2"/>
</dbReference>
<organism evidence="9 10">
    <name type="scientific">Geoanaerobacter pelophilus</name>
    <dbReference type="NCBI Taxonomy" id="60036"/>
    <lineage>
        <taxon>Bacteria</taxon>
        <taxon>Pseudomonadati</taxon>
        <taxon>Thermodesulfobacteriota</taxon>
        <taxon>Desulfuromonadia</taxon>
        <taxon>Geobacterales</taxon>
        <taxon>Geobacteraceae</taxon>
        <taxon>Geoanaerobacter</taxon>
    </lineage>
</organism>
<dbReference type="PANTHER" id="PTHR30176">
    <property type="entry name" value="FERREDOXIN-TYPE PROTEIN NAPH"/>
    <property type="match status" value="1"/>
</dbReference>
<accession>A0AAW4L7V6</accession>
<dbReference type="InterPro" id="IPR009051">
    <property type="entry name" value="Helical_ferredxn"/>
</dbReference>
<evidence type="ECO:0000256" key="2">
    <source>
        <dbReference type="ARBA" id="ARBA00022485"/>
    </source>
</evidence>
<dbReference type="RefSeq" id="WP_214173016.1">
    <property type="nucleotide sequence ID" value="NZ_JAHCVJ010000010.1"/>
</dbReference>
<comment type="caution">
    <text evidence="9">The sequence shown here is derived from an EMBL/GenBank/DDBJ whole genome shotgun (WGS) entry which is preliminary data.</text>
</comment>
<feature type="domain" description="4Fe-4S ferredoxin-type" evidence="8">
    <location>
        <begin position="372"/>
        <end position="405"/>
    </location>
</feature>
<evidence type="ECO:0000256" key="4">
    <source>
        <dbReference type="ARBA" id="ARBA00022982"/>
    </source>
</evidence>
<evidence type="ECO:0000256" key="1">
    <source>
        <dbReference type="ARBA" id="ARBA00022448"/>
    </source>
</evidence>
<protein>
    <submittedName>
        <fullName evidence="9">4Fe-4S binding protein</fullName>
    </submittedName>
</protein>
<dbReference type="Gene3D" id="1.10.1060.10">
    <property type="entry name" value="Alpha-helical ferredoxin"/>
    <property type="match status" value="1"/>
</dbReference>
<feature type="transmembrane region" description="Helical" evidence="7">
    <location>
        <begin position="59"/>
        <end position="92"/>
    </location>
</feature>
<feature type="transmembrane region" description="Helical" evidence="7">
    <location>
        <begin position="189"/>
        <end position="207"/>
    </location>
</feature>
<dbReference type="CDD" id="cd16373">
    <property type="entry name" value="DMSOR_beta_like"/>
    <property type="match status" value="1"/>
</dbReference>
<dbReference type="EMBL" id="JAHCVJ010000010">
    <property type="protein sequence ID" value="MBT0666242.1"/>
    <property type="molecule type" value="Genomic_DNA"/>
</dbReference>
<dbReference type="Proteomes" id="UP000811899">
    <property type="component" value="Unassembled WGS sequence"/>
</dbReference>
<gene>
    <name evidence="9" type="ORF">KI809_18175</name>
</gene>
<dbReference type="GO" id="GO:0005886">
    <property type="term" value="C:plasma membrane"/>
    <property type="evidence" value="ECO:0007669"/>
    <property type="project" value="TreeGrafter"/>
</dbReference>
<feature type="domain" description="4Fe-4S ferredoxin-type" evidence="8">
    <location>
        <begin position="258"/>
        <end position="287"/>
    </location>
</feature>
<dbReference type="PROSITE" id="PS51379">
    <property type="entry name" value="4FE4S_FER_2"/>
    <property type="match status" value="4"/>
</dbReference>
<keyword evidence="7" id="KW-1133">Transmembrane helix</keyword>
<dbReference type="InterPro" id="IPR051684">
    <property type="entry name" value="Electron_Trans/Redox"/>
</dbReference>
<keyword evidence="3" id="KW-0479">Metal-binding</keyword>
<evidence type="ECO:0000256" key="5">
    <source>
        <dbReference type="ARBA" id="ARBA00023004"/>
    </source>
</evidence>
<dbReference type="Pfam" id="PF12801">
    <property type="entry name" value="Fer4_5"/>
    <property type="match status" value="2"/>
</dbReference>
<dbReference type="GO" id="GO:0046872">
    <property type="term" value="F:metal ion binding"/>
    <property type="evidence" value="ECO:0007669"/>
    <property type="project" value="UniProtKB-KW"/>
</dbReference>
<feature type="domain" description="4Fe-4S ferredoxin-type" evidence="8">
    <location>
        <begin position="463"/>
        <end position="492"/>
    </location>
</feature>
<dbReference type="PANTHER" id="PTHR30176:SF3">
    <property type="entry name" value="FERREDOXIN-TYPE PROTEIN NAPH"/>
    <property type="match status" value="1"/>
</dbReference>
<dbReference type="InterPro" id="IPR017900">
    <property type="entry name" value="4Fe4S_Fe_S_CS"/>
</dbReference>
<name>A0AAW4L7V6_9BACT</name>
<keyword evidence="2" id="KW-0004">4Fe-4S</keyword>
<reference evidence="9 10" key="1">
    <citation type="submission" date="2021-05" db="EMBL/GenBank/DDBJ databases">
        <title>The draft genome of Geobacter pelophilus DSM 12255.</title>
        <authorList>
            <person name="Xu Z."/>
            <person name="Masuda Y."/>
            <person name="Itoh H."/>
            <person name="Senoo K."/>
        </authorList>
    </citation>
    <scope>NUCLEOTIDE SEQUENCE [LARGE SCALE GENOMIC DNA]</scope>
    <source>
        <strain evidence="9 10">DSM 12255</strain>
    </source>
</reference>
<dbReference type="GO" id="GO:0051539">
    <property type="term" value="F:4 iron, 4 sulfur cluster binding"/>
    <property type="evidence" value="ECO:0007669"/>
    <property type="project" value="UniProtKB-KW"/>
</dbReference>
<dbReference type="AlphaFoldDB" id="A0AAW4L7V6"/>
<dbReference type="SUPFAM" id="SSF54862">
    <property type="entry name" value="4Fe-4S ferredoxins"/>
    <property type="match status" value="2"/>
</dbReference>
<evidence type="ECO:0000313" key="9">
    <source>
        <dbReference type="EMBL" id="MBT0666242.1"/>
    </source>
</evidence>